<name>B6WYI9_9BACT</name>
<dbReference type="HOGENOM" id="CLU_047671_0_0_7"/>
<accession>B6WYI9</accession>
<reference evidence="2 3" key="1">
    <citation type="submission" date="2008-10" db="EMBL/GenBank/DDBJ databases">
        <title>Draft genome sequence of Desulvovibrio piger (ATCC 29098).</title>
        <authorList>
            <person name="Sudarsanam P."/>
            <person name="Ley R."/>
            <person name="Guruge J."/>
            <person name="Turnbaugh P.J."/>
            <person name="Mahowald M."/>
            <person name="Liep D."/>
            <person name="Gordon J."/>
        </authorList>
    </citation>
    <scope>NUCLEOTIDE SEQUENCE [LARGE SCALE GENOMIC DNA]</scope>
    <source>
        <strain evidence="2 3">ATCC 29098</strain>
    </source>
</reference>
<dbReference type="InterPro" id="IPR005532">
    <property type="entry name" value="SUMF_dom"/>
</dbReference>
<evidence type="ECO:0000313" key="3">
    <source>
        <dbReference type="Proteomes" id="UP000003676"/>
    </source>
</evidence>
<dbReference type="Gene3D" id="3.90.1580.10">
    <property type="entry name" value="paralog of FGE (formylglycine-generating enzyme)"/>
    <property type="match status" value="1"/>
</dbReference>
<organism evidence="2 3">
    <name type="scientific">Desulfovibrio piger ATCC 29098</name>
    <dbReference type="NCBI Taxonomy" id="411464"/>
    <lineage>
        <taxon>Bacteria</taxon>
        <taxon>Pseudomonadati</taxon>
        <taxon>Thermodesulfobacteriota</taxon>
        <taxon>Desulfovibrionia</taxon>
        <taxon>Desulfovibrionales</taxon>
        <taxon>Desulfovibrionaceae</taxon>
        <taxon>Desulfovibrio</taxon>
    </lineage>
</organism>
<comment type="caution">
    <text evidence="2">The sequence shown here is derived from an EMBL/GenBank/DDBJ whole genome shotgun (WGS) entry which is preliminary data.</text>
</comment>
<dbReference type="AlphaFoldDB" id="B6WYI9"/>
<protein>
    <recommendedName>
        <fullName evidence="1">Sulfatase-modifying factor enzyme-like domain-containing protein</fullName>
    </recommendedName>
</protein>
<reference evidence="2 3" key="2">
    <citation type="submission" date="2008-10" db="EMBL/GenBank/DDBJ databases">
        <authorList>
            <person name="Fulton L."/>
            <person name="Clifton S."/>
            <person name="Fulton B."/>
            <person name="Xu J."/>
            <person name="Minx P."/>
            <person name="Pepin K.H."/>
            <person name="Johnson M."/>
            <person name="Bhonagiri V."/>
            <person name="Nash W.E."/>
            <person name="Mardis E.R."/>
            <person name="Wilson R.K."/>
        </authorList>
    </citation>
    <scope>NUCLEOTIDE SEQUENCE [LARGE SCALE GENOMIC DNA]</scope>
    <source>
        <strain evidence="2 3">ATCC 29098</strain>
    </source>
</reference>
<feature type="domain" description="Sulfatase-modifying factor enzyme-like" evidence="1">
    <location>
        <begin position="89"/>
        <end position="200"/>
    </location>
</feature>
<dbReference type="RefSeq" id="WP_006009655.1">
    <property type="nucleotide sequence ID" value="NZ_DS996389.1"/>
</dbReference>
<gene>
    <name evidence="2" type="ORF">DESPIG_03175</name>
</gene>
<evidence type="ECO:0000259" key="1">
    <source>
        <dbReference type="Pfam" id="PF03781"/>
    </source>
</evidence>
<dbReference type="InterPro" id="IPR016187">
    <property type="entry name" value="CTDL_fold"/>
</dbReference>
<dbReference type="Proteomes" id="UP000003676">
    <property type="component" value="Unassembled WGS sequence"/>
</dbReference>
<dbReference type="InterPro" id="IPR042095">
    <property type="entry name" value="SUMF_sf"/>
</dbReference>
<dbReference type="STRING" id="901.DESPIGER_0060"/>
<dbReference type="eggNOG" id="COG1262">
    <property type="taxonomic scope" value="Bacteria"/>
</dbReference>
<proteinExistence type="predicted"/>
<evidence type="ECO:0000313" key="2">
    <source>
        <dbReference type="EMBL" id="EEB31955.1"/>
    </source>
</evidence>
<dbReference type="OrthoDB" id="5476619at2"/>
<dbReference type="EMBL" id="ABXU01000119">
    <property type="protein sequence ID" value="EEB31955.1"/>
    <property type="molecule type" value="Genomic_DNA"/>
</dbReference>
<dbReference type="Pfam" id="PF03781">
    <property type="entry name" value="FGE-sulfatase"/>
    <property type="match status" value="1"/>
</dbReference>
<sequence>MATIITKDSLRSSVESATGGLCTVLYDDAGHPSFMRRIPKMRIEDLYPDLGLTGTHPAFIVNGVEKSELFIGMYPASLVDSYAVSLPGMDPANSLNFDSAVTYCKNKGTGWHLMTNAEWALLGALGIKTGFQPRGNTYWGQHHEAKHETGTLAPGASELGVSNDDLHGRTLTGSGPVSWRHDNSPAGIADLVGNVWEWTGGMRLNAGEINIIKDNDAAADVDMSADSSAWKAILQNGTLATPGTADTLKYDAVGSNGTGAVS</sequence>
<dbReference type="SUPFAM" id="SSF56436">
    <property type="entry name" value="C-type lectin-like"/>
    <property type="match status" value="1"/>
</dbReference>